<comment type="caution">
    <text evidence="2">The sequence shown here is derived from an EMBL/GenBank/DDBJ whole genome shotgun (WGS) entry which is preliminary data.</text>
</comment>
<feature type="region of interest" description="Disordered" evidence="1">
    <location>
        <begin position="207"/>
        <end position="234"/>
    </location>
</feature>
<accession>A0A4R5BPF3</accession>
<dbReference type="EMBL" id="SMKY01000033">
    <property type="protein sequence ID" value="TDD85892.1"/>
    <property type="molecule type" value="Genomic_DNA"/>
</dbReference>
<dbReference type="AlphaFoldDB" id="A0A4R5BPF3"/>
<gene>
    <name evidence="2" type="ORF">E1293_10410</name>
</gene>
<evidence type="ECO:0000313" key="3">
    <source>
        <dbReference type="Proteomes" id="UP000295578"/>
    </source>
</evidence>
<organism evidence="2 3">
    <name type="scientific">Actinomadura darangshiensis</name>
    <dbReference type="NCBI Taxonomy" id="705336"/>
    <lineage>
        <taxon>Bacteria</taxon>
        <taxon>Bacillati</taxon>
        <taxon>Actinomycetota</taxon>
        <taxon>Actinomycetes</taxon>
        <taxon>Streptosporangiales</taxon>
        <taxon>Thermomonosporaceae</taxon>
        <taxon>Actinomadura</taxon>
    </lineage>
</organism>
<evidence type="ECO:0000256" key="1">
    <source>
        <dbReference type="SAM" id="MobiDB-lite"/>
    </source>
</evidence>
<protein>
    <submittedName>
        <fullName evidence="2">Uncharacterized protein</fullName>
    </submittedName>
</protein>
<feature type="region of interest" description="Disordered" evidence="1">
    <location>
        <begin position="1"/>
        <end position="62"/>
    </location>
</feature>
<sequence>MFPLMGVVKPGSGADRAAGGTMGDTSGRPETERSEPGGEAESLTGRALNPDKRPRAGEGPDVYLNVPQLKVDEISLEVENLEAHVSLVAQVLDMLRLNVGADVFLGRVKLEIKGVEAEAQLEVRLDNVAVIVDRVLTTLDRNPEILQHIGRGVESAARDIGAGTGTAVGEVGRGARGAVADVGRGAGGAVENVGEGAGGAVRDVGKGAGGAVQDVGKGAGEGVREGAGGAVENVGEGAGGAVGDVGKGAGGAVQDVGKGTGEGVRDVGSAGDAVEDVGERTGGAIQNGAAASPDRNDTPPGDTHSKDAEDAPAADDGDQDAATLRSALHETEDSVRDLGRALLRMISQQSKD</sequence>
<proteinExistence type="predicted"/>
<feature type="compositionally biased region" description="Basic and acidic residues" evidence="1">
    <location>
        <begin position="49"/>
        <end position="58"/>
    </location>
</feature>
<feature type="compositionally biased region" description="Acidic residues" evidence="1">
    <location>
        <begin position="310"/>
        <end position="319"/>
    </location>
</feature>
<feature type="compositionally biased region" description="Basic and acidic residues" evidence="1">
    <location>
        <begin position="27"/>
        <end position="36"/>
    </location>
</feature>
<dbReference type="Proteomes" id="UP000295578">
    <property type="component" value="Unassembled WGS sequence"/>
</dbReference>
<evidence type="ECO:0000313" key="2">
    <source>
        <dbReference type="EMBL" id="TDD85892.1"/>
    </source>
</evidence>
<reference evidence="2 3" key="1">
    <citation type="submission" date="2019-03" db="EMBL/GenBank/DDBJ databases">
        <title>Draft genome sequences of novel Actinobacteria.</title>
        <authorList>
            <person name="Sahin N."/>
            <person name="Ay H."/>
            <person name="Saygin H."/>
        </authorList>
    </citation>
    <scope>NUCLEOTIDE SEQUENCE [LARGE SCALE GENOMIC DNA]</scope>
    <source>
        <strain evidence="2 3">DSM 45941</strain>
    </source>
</reference>
<keyword evidence="3" id="KW-1185">Reference proteome</keyword>
<name>A0A4R5BPF3_9ACTN</name>
<feature type="compositionally biased region" description="Gly residues" evidence="1">
    <location>
        <begin position="217"/>
        <end position="229"/>
    </location>
</feature>
<feature type="region of interest" description="Disordered" evidence="1">
    <location>
        <begin position="252"/>
        <end position="322"/>
    </location>
</feature>